<sequence>MAMGERKQQEAKGMLRSRQAVSITAVKVSPNPAALAAELNLEVNFHLEAPIANGVWNIEVGLKAPDYARGDNRFQFSTPQVNISGLQPSQLTNCGLLIASFKDEDGDILDLNMVIQVSEQRGGLQRIIYSPLE</sequence>
<evidence type="ECO:0008006" key="3">
    <source>
        <dbReference type="Google" id="ProtNLM"/>
    </source>
</evidence>
<evidence type="ECO:0000313" key="1">
    <source>
        <dbReference type="EMBL" id="CAI5713008.1"/>
    </source>
</evidence>
<evidence type="ECO:0000313" key="2">
    <source>
        <dbReference type="Proteomes" id="UP001159659"/>
    </source>
</evidence>
<reference evidence="1" key="1">
    <citation type="submission" date="2022-12" db="EMBL/GenBank/DDBJ databases">
        <authorList>
            <person name="Webb A."/>
        </authorList>
    </citation>
    <scope>NUCLEOTIDE SEQUENCE</scope>
    <source>
        <strain evidence="1">Pf2</strain>
    </source>
</reference>
<dbReference type="Proteomes" id="UP001159659">
    <property type="component" value="Unassembled WGS sequence"/>
</dbReference>
<gene>
    <name evidence="1" type="ORF">PFR002_LOCUS2663</name>
</gene>
<protein>
    <recommendedName>
        <fullName evidence="3">Coatomer subunit delta</fullName>
    </recommendedName>
</protein>
<proteinExistence type="predicted"/>
<comment type="caution">
    <text evidence="1">The sequence shown here is derived from an EMBL/GenBank/DDBJ whole genome shotgun (WGS) entry which is preliminary data.</text>
</comment>
<name>A0AAV0T362_9STRA</name>
<dbReference type="EMBL" id="CANTFK010000289">
    <property type="protein sequence ID" value="CAI5713008.1"/>
    <property type="molecule type" value="Genomic_DNA"/>
</dbReference>
<accession>A0AAV0T362</accession>
<dbReference type="AlphaFoldDB" id="A0AAV0T362"/>
<organism evidence="1 2">
    <name type="scientific">Peronospora farinosa</name>
    <dbReference type="NCBI Taxonomy" id="134698"/>
    <lineage>
        <taxon>Eukaryota</taxon>
        <taxon>Sar</taxon>
        <taxon>Stramenopiles</taxon>
        <taxon>Oomycota</taxon>
        <taxon>Peronosporomycetes</taxon>
        <taxon>Peronosporales</taxon>
        <taxon>Peronosporaceae</taxon>
        <taxon>Peronospora</taxon>
    </lineage>
</organism>